<dbReference type="EMBL" id="KV453847">
    <property type="protein sequence ID" value="ODV87666.1"/>
    <property type="molecule type" value="Genomic_DNA"/>
</dbReference>
<dbReference type="InterPro" id="IPR040168">
    <property type="entry name" value="Not2/3/5"/>
</dbReference>
<name>A0A1E4T7D7_9ASCO</name>
<feature type="domain" description="CCR4-Not complex component Not N-terminal" evidence="13">
    <location>
        <begin position="2"/>
        <end position="228"/>
    </location>
</feature>
<comment type="function">
    <text evidence="10">Acts as component of the CCR4-NOT core complex, which in the nucleus seems to be a general transcription factor, and in the cytoplasm the major mRNA deadenylase involved in mRNA turnover. The NOT protein subcomplex negatively regulates the basal and activated transcription of many genes. Preferentially affects TC-type TATA element-dependent transcription. Could directly or indirectly inhibit component(s) of the general transcription machinery.</text>
</comment>
<protein>
    <recommendedName>
        <fullName evidence="10">General negative regulator of transcription subunit</fullName>
    </recommendedName>
</protein>
<evidence type="ECO:0000256" key="10">
    <source>
        <dbReference type="PIRNR" id="PIRNR005290"/>
    </source>
</evidence>
<feature type="compositionally biased region" description="Low complexity" evidence="12">
    <location>
        <begin position="277"/>
        <end position="286"/>
    </location>
</feature>
<feature type="coiled-coil region" evidence="11">
    <location>
        <begin position="123"/>
        <end position="154"/>
    </location>
</feature>
<evidence type="ECO:0000256" key="1">
    <source>
        <dbReference type="ARBA" id="ARBA00004123"/>
    </source>
</evidence>
<dbReference type="GO" id="GO:0005634">
    <property type="term" value="C:nucleus"/>
    <property type="evidence" value="ECO:0007669"/>
    <property type="project" value="UniProtKB-SubCell"/>
</dbReference>
<dbReference type="Pfam" id="PF04065">
    <property type="entry name" value="Not3"/>
    <property type="match status" value="1"/>
</dbReference>
<feature type="compositionally biased region" description="Low complexity" evidence="12">
    <location>
        <begin position="431"/>
        <end position="445"/>
    </location>
</feature>
<feature type="compositionally biased region" description="Polar residues" evidence="12">
    <location>
        <begin position="402"/>
        <end position="426"/>
    </location>
</feature>
<evidence type="ECO:0000256" key="4">
    <source>
        <dbReference type="ARBA" id="ARBA00022490"/>
    </source>
</evidence>
<keyword evidence="4 10" id="KW-0963">Cytoplasm</keyword>
<dbReference type="InterPro" id="IPR007282">
    <property type="entry name" value="NOT2/3/5_C"/>
</dbReference>
<dbReference type="InterPro" id="IPR007207">
    <property type="entry name" value="Not_N"/>
</dbReference>
<evidence type="ECO:0000313" key="15">
    <source>
        <dbReference type="EMBL" id="ODV87666.1"/>
    </source>
</evidence>
<feature type="region of interest" description="Disordered" evidence="12">
    <location>
        <begin position="244"/>
        <end position="324"/>
    </location>
</feature>
<evidence type="ECO:0000313" key="16">
    <source>
        <dbReference type="Proteomes" id="UP000094801"/>
    </source>
</evidence>
<dbReference type="PIRSF" id="PIRSF005290">
    <property type="entry name" value="NOT_su_3_5"/>
    <property type="match status" value="1"/>
</dbReference>
<evidence type="ECO:0000256" key="9">
    <source>
        <dbReference type="ARBA" id="ARBA00023242"/>
    </source>
</evidence>
<keyword evidence="9 10" id="KW-0539">Nucleus</keyword>
<evidence type="ECO:0000256" key="3">
    <source>
        <dbReference type="ARBA" id="ARBA00007682"/>
    </source>
</evidence>
<dbReference type="PANTHER" id="PTHR23326">
    <property type="entry name" value="CCR4 NOT-RELATED"/>
    <property type="match status" value="1"/>
</dbReference>
<keyword evidence="16" id="KW-1185">Reference proteome</keyword>
<dbReference type="InterPro" id="IPR012270">
    <property type="entry name" value="CCR4-NOT_su3/5"/>
</dbReference>
<keyword evidence="11" id="KW-0175">Coiled coil</keyword>
<dbReference type="Pfam" id="PF04153">
    <property type="entry name" value="NOT2_3_5_C"/>
    <property type="match status" value="1"/>
</dbReference>
<sequence length="694" mass="77089">MSQRKLQQEMDKVFKKIAEGLEVFNVLYERHESSSTTSQKDKLESDLKKEIKKLQRFREQVKTWQATNEVKDKEKLNENRRLVEQAMEKYKVVEKGSKTKAFSDQSLANFDSNRQENEATEFIRNCLEEIVQQEEALEAEMEKLMTNKKNKRLNSYANEERKAEVEELLQTHVWHTEKLEVILRLLENDILKSDDVMSIQDDIRYYVDENQSPDFINDETIYDELNLDADDSFVGEVHATLASHTKDDDITSTTNSSNNTPVKPKKKEPSPTPPTLSNPTSDSLTSKLNSTASNGTGLNRTVSGTNNINNNNNATSSVNPTTPLPYSAIGSNSSVPTMTTLKPAPVPVKPELRWSAAVAASPASTAPIPTSIQPATPASAAAASLTSEPITRLAPPGLIPSQSEGLSHTIPTNTTDLVNSITNENGHANGLSTSTTSTSTSSTSLNTNALNAASVLEALKKQRPQQQQQQQDGSITTTSPTATTTPRSSTKTPSVENSLSTSVTPLSTTITPQVKVLSKGESDVQKDSDFQFLPPGIQSMILSFTIARNRNETDRIPSLSNIGSMISVPRNFSPLSDSIYPPGLEAQRISTIWNSIRMSKNLEIEAQNVDPATLFYAYYFALSQKERDVASSILSSRQWRMNTERTSWFQRQSQVKVNGDGFEISDFSVFDAKRWTISEKRNFKLEYSQFFPIS</sequence>
<evidence type="ECO:0000256" key="5">
    <source>
        <dbReference type="ARBA" id="ARBA00022491"/>
    </source>
</evidence>
<feature type="region of interest" description="Disordered" evidence="12">
    <location>
        <begin position="402"/>
        <end position="445"/>
    </location>
</feature>
<organism evidence="15 16">
    <name type="scientific">[Candida] arabinofermentans NRRL YB-2248</name>
    <dbReference type="NCBI Taxonomy" id="983967"/>
    <lineage>
        <taxon>Eukaryota</taxon>
        <taxon>Fungi</taxon>
        <taxon>Dikarya</taxon>
        <taxon>Ascomycota</taxon>
        <taxon>Saccharomycotina</taxon>
        <taxon>Pichiomycetes</taxon>
        <taxon>Pichiales</taxon>
        <taxon>Pichiaceae</taxon>
        <taxon>Ogataea</taxon>
        <taxon>Ogataea/Candida clade</taxon>
    </lineage>
</organism>
<comment type="subcellular location">
    <subcellularLocation>
        <location evidence="2 10">Cytoplasm</location>
    </subcellularLocation>
    <subcellularLocation>
        <location evidence="1 10">Nucleus</location>
    </subcellularLocation>
</comment>
<reference evidence="16" key="1">
    <citation type="submission" date="2016-04" db="EMBL/GenBank/DDBJ databases">
        <title>Comparative genomics of biotechnologically important yeasts.</title>
        <authorList>
            <consortium name="DOE Joint Genome Institute"/>
            <person name="Riley R."/>
            <person name="Haridas S."/>
            <person name="Wolfe K.H."/>
            <person name="Lopes M.R."/>
            <person name="Hittinger C.T."/>
            <person name="Goker M."/>
            <person name="Salamov A."/>
            <person name="Wisecaver J."/>
            <person name="Long T.M."/>
            <person name="Aerts A.L."/>
            <person name="Barry K."/>
            <person name="Choi C."/>
            <person name="Clum A."/>
            <person name="Coughlan A.Y."/>
            <person name="Deshpande S."/>
            <person name="Douglass A.P."/>
            <person name="Hanson S.J."/>
            <person name="Klenk H.-P."/>
            <person name="Labutti K."/>
            <person name="Lapidus A."/>
            <person name="Lindquist E."/>
            <person name="Lipzen A."/>
            <person name="Meier-Kolthoff J.P."/>
            <person name="Ohm R.A."/>
            <person name="Otillar R.P."/>
            <person name="Pangilinan J."/>
            <person name="Peng Y."/>
            <person name="Rokas A."/>
            <person name="Rosa C.A."/>
            <person name="Scheuner C."/>
            <person name="Sibirny A.A."/>
            <person name="Slot J.C."/>
            <person name="Stielow J.B."/>
            <person name="Sun H."/>
            <person name="Kurtzman C.P."/>
            <person name="Blackwell M."/>
            <person name="Grigoriev I.V."/>
            <person name="Jeffries T.W."/>
        </authorList>
    </citation>
    <scope>NUCLEOTIDE SEQUENCE [LARGE SCALE GENOMIC DNA]</scope>
    <source>
        <strain evidence="16">NRRL YB-2248</strain>
    </source>
</reference>
<dbReference type="STRING" id="983967.A0A1E4T7D7"/>
<feature type="compositionally biased region" description="Low complexity" evidence="12">
    <location>
        <begin position="251"/>
        <end position="262"/>
    </location>
</feature>
<keyword evidence="7 10" id="KW-0805">Transcription regulation</keyword>
<feature type="compositionally biased region" description="Polar residues" evidence="12">
    <location>
        <begin position="287"/>
        <end position="298"/>
    </location>
</feature>
<evidence type="ECO:0000256" key="8">
    <source>
        <dbReference type="ARBA" id="ARBA00023163"/>
    </source>
</evidence>
<feature type="compositionally biased region" description="Low complexity" evidence="12">
    <location>
        <begin position="465"/>
        <end position="506"/>
    </location>
</feature>
<proteinExistence type="inferred from homology"/>
<evidence type="ECO:0000256" key="12">
    <source>
        <dbReference type="SAM" id="MobiDB-lite"/>
    </source>
</evidence>
<dbReference type="GO" id="GO:0030015">
    <property type="term" value="C:CCR4-NOT core complex"/>
    <property type="evidence" value="ECO:0007669"/>
    <property type="project" value="UniProtKB-UniRule"/>
</dbReference>
<dbReference type="Gene3D" id="2.30.30.1020">
    <property type="entry name" value="CCR4-NOT complex subunit 2/3/5, C-terminal domain"/>
    <property type="match status" value="1"/>
</dbReference>
<evidence type="ECO:0000259" key="14">
    <source>
        <dbReference type="Pfam" id="PF04153"/>
    </source>
</evidence>
<evidence type="ECO:0000256" key="2">
    <source>
        <dbReference type="ARBA" id="ARBA00004496"/>
    </source>
</evidence>
<evidence type="ECO:0000256" key="6">
    <source>
        <dbReference type="ARBA" id="ARBA00022553"/>
    </source>
</evidence>
<evidence type="ECO:0000256" key="7">
    <source>
        <dbReference type="ARBA" id="ARBA00023015"/>
    </source>
</evidence>
<keyword evidence="8 10" id="KW-0804">Transcription</keyword>
<evidence type="ECO:0000256" key="11">
    <source>
        <dbReference type="SAM" id="Coils"/>
    </source>
</evidence>
<dbReference type="InterPro" id="IPR038635">
    <property type="entry name" value="CCR4-NOT_su2/3/5_C_sf"/>
</dbReference>
<keyword evidence="5 10" id="KW-0678">Repressor</keyword>
<dbReference type="Proteomes" id="UP000094801">
    <property type="component" value="Unassembled WGS sequence"/>
</dbReference>
<dbReference type="GO" id="GO:0000289">
    <property type="term" value="P:nuclear-transcribed mRNA poly(A) tail shortening"/>
    <property type="evidence" value="ECO:0007669"/>
    <property type="project" value="UniProtKB-ARBA"/>
</dbReference>
<feature type="compositionally biased region" description="Low complexity" evidence="12">
    <location>
        <begin position="299"/>
        <end position="321"/>
    </location>
</feature>
<feature type="domain" description="NOT2/NOT3/NOT5 C-terminal" evidence="14">
    <location>
        <begin position="603"/>
        <end position="689"/>
    </location>
</feature>
<keyword evidence="10" id="KW-0010">Activator</keyword>
<dbReference type="AlphaFoldDB" id="A0A1E4T7D7"/>
<comment type="similarity">
    <text evidence="3 10">Belongs to the CNOT2/3/5 family.</text>
</comment>
<dbReference type="GO" id="GO:0006355">
    <property type="term" value="P:regulation of DNA-templated transcription"/>
    <property type="evidence" value="ECO:0007669"/>
    <property type="project" value="InterPro"/>
</dbReference>
<dbReference type="GO" id="GO:0000932">
    <property type="term" value="C:P-body"/>
    <property type="evidence" value="ECO:0007669"/>
    <property type="project" value="UniProtKB-UniRule"/>
</dbReference>
<feature type="coiled-coil region" evidence="11">
    <location>
        <begin position="40"/>
        <end position="93"/>
    </location>
</feature>
<feature type="region of interest" description="Disordered" evidence="12">
    <location>
        <begin position="460"/>
        <end position="506"/>
    </location>
</feature>
<dbReference type="OrthoDB" id="293823at2759"/>
<accession>A0A1E4T7D7</accession>
<keyword evidence="6" id="KW-0597">Phosphoprotein</keyword>
<evidence type="ECO:0000259" key="13">
    <source>
        <dbReference type="Pfam" id="PF04065"/>
    </source>
</evidence>
<gene>
    <name evidence="15" type="ORF">CANARDRAFT_173596</name>
</gene>